<evidence type="ECO:0000313" key="3">
    <source>
        <dbReference type="Proteomes" id="UP000278807"/>
    </source>
</evidence>
<proteinExistence type="predicted"/>
<name>A0A0R3T7C4_RODNA</name>
<reference evidence="2 3" key="2">
    <citation type="submission" date="2018-11" db="EMBL/GenBank/DDBJ databases">
        <authorList>
            <consortium name="Pathogen Informatics"/>
        </authorList>
    </citation>
    <scope>NUCLEOTIDE SEQUENCE [LARGE SCALE GENOMIC DNA]</scope>
</reference>
<organism evidence="4">
    <name type="scientific">Rodentolepis nana</name>
    <name type="common">Dwarf tapeworm</name>
    <name type="synonym">Hymenolepis nana</name>
    <dbReference type="NCBI Taxonomy" id="102285"/>
    <lineage>
        <taxon>Eukaryota</taxon>
        <taxon>Metazoa</taxon>
        <taxon>Spiralia</taxon>
        <taxon>Lophotrochozoa</taxon>
        <taxon>Platyhelminthes</taxon>
        <taxon>Cestoda</taxon>
        <taxon>Eucestoda</taxon>
        <taxon>Cyclophyllidea</taxon>
        <taxon>Hymenolepididae</taxon>
        <taxon>Rodentolepis</taxon>
    </lineage>
</organism>
<sequence>MLQLSREERLANARKKLKEFKSSQKQAQIQNGTPVPNTYNDTANEDLNIQNTYSDVNGYSNNGYCGVPSFPIVNSPQTTDAFNQESYLNDRYRHQHITSSYQSGSENASVNLFANEHSKVEHSGPSFSNGITTAATEKAAQISQQISHLLQSSFDYTRQNHSRTPSEVTATLFTHSDEVSGREIGDVDSHRSTSHLSLPNSWQGNTRSSASTSTALIRELQVILIFVSFLSVLFLKRYVLTISIQ</sequence>
<dbReference type="EMBL" id="UZAE01001604">
    <property type="protein sequence ID" value="VDN98820.1"/>
    <property type="molecule type" value="Genomic_DNA"/>
</dbReference>
<feature type="compositionally biased region" description="Polar residues" evidence="1">
    <location>
        <begin position="194"/>
        <end position="207"/>
    </location>
</feature>
<feature type="region of interest" description="Disordered" evidence="1">
    <location>
        <begin position="18"/>
        <end position="43"/>
    </location>
</feature>
<evidence type="ECO:0000256" key="1">
    <source>
        <dbReference type="SAM" id="MobiDB-lite"/>
    </source>
</evidence>
<evidence type="ECO:0000313" key="2">
    <source>
        <dbReference type="EMBL" id="VDN98820.1"/>
    </source>
</evidence>
<gene>
    <name evidence="2" type="ORF">HNAJ_LOCUS2961</name>
</gene>
<reference evidence="4" key="1">
    <citation type="submission" date="2017-02" db="UniProtKB">
        <authorList>
            <consortium name="WormBaseParasite"/>
        </authorList>
    </citation>
    <scope>IDENTIFICATION</scope>
</reference>
<dbReference type="AlphaFoldDB" id="A0A0R3T7C4"/>
<accession>A0A0R3T7C4</accession>
<dbReference type="WBParaSite" id="HNAJ_0000296201-mRNA-1">
    <property type="protein sequence ID" value="HNAJ_0000296201-mRNA-1"/>
    <property type="gene ID" value="HNAJ_0000296201"/>
</dbReference>
<dbReference type="STRING" id="102285.A0A0R3T7C4"/>
<protein>
    <submittedName>
        <fullName evidence="2 4">Uncharacterized protein</fullName>
    </submittedName>
</protein>
<feature type="compositionally biased region" description="Polar residues" evidence="1">
    <location>
        <begin position="23"/>
        <end position="43"/>
    </location>
</feature>
<feature type="region of interest" description="Disordered" evidence="1">
    <location>
        <begin position="183"/>
        <end position="207"/>
    </location>
</feature>
<evidence type="ECO:0000313" key="4">
    <source>
        <dbReference type="WBParaSite" id="HNAJ_0000296201-mRNA-1"/>
    </source>
</evidence>
<keyword evidence="3" id="KW-1185">Reference proteome</keyword>
<dbReference type="Proteomes" id="UP000278807">
    <property type="component" value="Unassembled WGS sequence"/>
</dbReference>